<evidence type="ECO:0000256" key="4">
    <source>
        <dbReference type="ARBA" id="ARBA00022801"/>
    </source>
</evidence>
<evidence type="ECO:0000256" key="3">
    <source>
        <dbReference type="ARBA" id="ARBA00022563"/>
    </source>
</evidence>
<feature type="binding site" evidence="6">
    <location>
        <position position="150"/>
    </location>
    <ligand>
        <name>Zn(2+)</name>
        <dbReference type="ChEBI" id="CHEBI:29105"/>
    </ligand>
</feature>
<keyword evidence="4 6" id="KW-0378">Hydrolase</keyword>
<dbReference type="InterPro" id="IPR043133">
    <property type="entry name" value="GTP-CH-I_C/QueF"/>
</dbReference>
<dbReference type="PANTHER" id="PTHR11109">
    <property type="entry name" value="GTP CYCLOHYDROLASE I"/>
    <property type="match status" value="1"/>
</dbReference>
<proteinExistence type="inferred from homology"/>
<dbReference type="InterPro" id="IPR020602">
    <property type="entry name" value="GTP_CycHdrlase_I_dom"/>
</dbReference>
<dbReference type="GO" id="GO:0003934">
    <property type="term" value="F:GTP cyclohydrolase I activity"/>
    <property type="evidence" value="ECO:0007669"/>
    <property type="project" value="UniProtKB-EC"/>
</dbReference>
<keyword evidence="6" id="KW-0547">Nucleotide-binding</keyword>
<dbReference type="NCBIfam" id="TIGR00063">
    <property type="entry name" value="folE"/>
    <property type="match status" value="1"/>
</dbReference>
<dbReference type="RefSeq" id="WP_207112894.1">
    <property type="nucleotide sequence ID" value="NZ_JAFLWD010000026.1"/>
</dbReference>
<sequence>MNDEQQVMIEQAVKQILTAIGEDPERVGVKDTPTRVAKMYKEVFSSLTAPEFNDYALFDSLNEDDMVLVKDIQFYSMCEHHLLPFYGKAHIAYVPDENKVLGLSKLPRLVEYCAKRPSVQEDLTIMIANKLVEHVPVKGVAVSIEAEHMCMTMRGVKSPNSVTKTFHYQGVFKNDHDRKDDFLRAIEA</sequence>
<protein>
    <recommendedName>
        <fullName evidence="6">GTP cyclohydrolase 1</fullName>
        <ecNumber evidence="6">3.5.4.16</ecNumber>
    </recommendedName>
    <alternativeName>
        <fullName evidence="6">GTP cyclohydrolase I</fullName>
        <shortName evidence="6">GTP-CH-I</shortName>
    </alternativeName>
</protein>
<dbReference type="NCBIfam" id="NF006826">
    <property type="entry name" value="PRK09347.1-3"/>
    <property type="match status" value="1"/>
</dbReference>
<comment type="caution">
    <text evidence="8">The sequence shown here is derived from an EMBL/GenBank/DDBJ whole genome shotgun (WGS) entry which is preliminary data.</text>
</comment>
<evidence type="ECO:0000256" key="6">
    <source>
        <dbReference type="HAMAP-Rule" id="MF_00223"/>
    </source>
</evidence>
<dbReference type="Gene3D" id="3.30.1130.10">
    <property type="match status" value="1"/>
</dbReference>
<evidence type="ECO:0000256" key="1">
    <source>
        <dbReference type="ARBA" id="ARBA00001052"/>
    </source>
</evidence>
<comment type="pathway">
    <text evidence="2 6">Cofactor biosynthesis; 7,8-dihydroneopterin triphosphate biosynthesis; 7,8-dihydroneopterin triphosphate from GTP: step 1/1.</text>
</comment>
<keyword evidence="9" id="KW-1185">Reference proteome</keyword>
<evidence type="ECO:0000256" key="2">
    <source>
        <dbReference type="ARBA" id="ARBA00005080"/>
    </source>
</evidence>
<dbReference type="Pfam" id="PF01227">
    <property type="entry name" value="GTP_cyclohydroI"/>
    <property type="match status" value="1"/>
</dbReference>
<dbReference type="HAMAP" id="MF_00223">
    <property type="entry name" value="FolE"/>
    <property type="match status" value="1"/>
</dbReference>
<dbReference type="Gene3D" id="1.10.286.10">
    <property type="match status" value="1"/>
</dbReference>
<evidence type="ECO:0000313" key="9">
    <source>
        <dbReference type="Proteomes" id="UP000664632"/>
    </source>
</evidence>
<dbReference type="InterPro" id="IPR043134">
    <property type="entry name" value="GTP-CH-I_N"/>
</dbReference>
<dbReference type="NCBIfam" id="NF006825">
    <property type="entry name" value="PRK09347.1-2"/>
    <property type="match status" value="1"/>
</dbReference>
<gene>
    <name evidence="6 8" type="primary">folE</name>
    <name evidence="8" type="ORF">JZO69_10865</name>
</gene>
<feature type="domain" description="GTP cyclohydrolase I" evidence="7">
    <location>
        <begin position="9"/>
        <end position="186"/>
    </location>
</feature>
<dbReference type="InterPro" id="IPR018234">
    <property type="entry name" value="GTP_CycHdrlase_I_CS"/>
</dbReference>
<keyword evidence="5 6" id="KW-0342">GTP-binding</keyword>
<accession>A0ABS3H038</accession>
<dbReference type="EC" id="3.5.4.16" evidence="6"/>
<dbReference type="EMBL" id="JAFLWD010000026">
    <property type="protein sequence ID" value="MBO0440865.1"/>
    <property type="molecule type" value="Genomic_DNA"/>
</dbReference>
<comment type="catalytic activity">
    <reaction evidence="1 6">
        <text>GTP + H2O = 7,8-dihydroneopterin 3'-triphosphate + formate + H(+)</text>
        <dbReference type="Rhea" id="RHEA:17473"/>
        <dbReference type="ChEBI" id="CHEBI:15377"/>
        <dbReference type="ChEBI" id="CHEBI:15378"/>
        <dbReference type="ChEBI" id="CHEBI:15740"/>
        <dbReference type="ChEBI" id="CHEBI:37565"/>
        <dbReference type="ChEBI" id="CHEBI:58462"/>
        <dbReference type="EC" id="3.5.4.16"/>
    </reaction>
</comment>
<dbReference type="Proteomes" id="UP000664632">
    <property type="component" value="Unassembled WGS sequence"/>
</dbReference>
<comment type="similarity">
    <text evidence="6">Belongs to the GTP cyclohydrolase I family.</text>
</comment>
<feature type="binding site" evidence="6">
    <location>
        <position position="81"/>
    </location>
    <ligand>
        <name>Zn(2+)</name>
        <dbReference type="ChEBI" id="CHEBI:29105"/>
    </ligand>
</feature>
<evidence type="ECO:0000259" key="7">
    <source>
        <dbReference type="Pfam" id="PF01227"/>
    </source>
</evidence>
<evidence type="ECO:0000256" key="5">
    <source>
        <dbReference type="ARBA" id="ARBA00023134"/>
    </source>
</evidence>
<comment type="subunit">
    <text evidence="6">Homopolymer.</text>
</comment>
<dbReference type="PROSITE" id="PS00859">
    <property type="entry name" value="GTP_CYCLOHYDROL_1_1"/>
    <property type="match status" value="1"/>
</dbReference>
<evidence type="ECO:0000313" key="8">
    <source>
        <dbReference type="EMBL" id="MBO0440865.1"/>
    </source>
</evidence>
<keyword evidence="3 6" id="KW-0554">One-carbon metabolism</keyword>
<keyword evidence="6" id="KW-0862">Zinc</keyword>
<dbReference type="SUPFAM" id="SSF55620">
    <property type="entry name" value="Tetrahydrobiopterin biosynthesis enzymes-like"/>
    <property type="match status" value="1"/>
</dbReference>
<organism evidence="8 9">
    <name type="scientific">Candidatus Enterococcus ikei</name>
    <dbReference type="NCBI Taxonomy" id="2815326"/>
    <lineage>
        <taxon>Bacteria</taxon>
        <taxon>Bacillati</taxon>
        <taxon>Bacillota</taxon>
        <taxon>Bacilli</taxon>
        <taxon>Lactobacillales</taxon>
        <taxon>Enterococcaceae</taxon>
        <taxon>Enterococcus</taxon>
    </lineage>
</organism>
<reference evidence="8 9" key="1">
    <citation type="submission" date="2021-03" db="EMBL/GenBank/DDBJ databases">
        <title>Enterococcal diversity collection.</title>
        <authorList>
            <person name="Gilmore M.S."/>
            <person name="Schwartzman J."/>
            <person name="Van Tyne D."/>
            <person name="Martin M."/>
            <person name="Earl A.M."/>
            <person name="Manson A.L."/>
            <person name="Straub T."/>
            <person name="Salamzade R."/>
            <person name="Saavedra J."/>
            <person name="Lebreton F."/>
            <person name="Prichula J."/>
            <person name="Schaufler K."/>
            <person name="Gaca A."/>
            <person name="Sgardioli B."/>
            <person name="Wagenaar J."/>
            <person name="Strong T."/>
        </authorList>
    </citation>
    <scope>NUCLEOTIDE SEQUENCE [LARGE SCALE GENOMIC DNA]</scope>
    <source>
        <strain evidence="8 9">DIV0869a</strain>
    </source>
</reference>
<feature type="binding site" evidence="6">
    <location>
        <position position="78"/>
    </location>
    <ligand>
        <name>Zn(2+)</name>
        <dbReference type="ChEBI" id="CHEBI:29105"/>
    </ligand>
</feature>
<dbReference type="PANTHER" id="PTHR11109:SF7">
    <property type="entry name" value="GTP CYCLOHYDROLASE 1"/>
    <property type="match status" value="1"/>
</dbReference>
<dbReference type="InterPro" id="IPR001474">
    <property type="entry name" value="GTP_CycHdrlase_I"/>
</dbReference>
<keyword evidence="6" id="KW-0479">Metal-binding</keyword>
<name>A0ABS3H038_9ENTE</name>